<dbReference type="PANTHER" id="PTHR40590:SF1">
    <property type="entry name" value="CYTOPLASMIC PROTEIN"/>
    <property type="match status" value="1"/>
</dbReference>
<evidence type="ECO:0000313" key="1">
    <source>
        <dbReference type="EMBL" id="SVE36975.1"/>
    </source>
</evidence>
<dbReference type="InterPro" id="IPR047111">
    <property type="entry name" value="YbaP-like"/>
</dbReference>
<dbReference type="AlphaFoldDB" id="A0A383CYF2"/>
<dbReference type="PANTHER" id="PTHR40590">
    <property type="entry name" value="CYTOPLASMIC PROTEIN-RELATED"/>
    <property type="match status" value="1"/>
</dbReference>
<gene>
    <name evidence="1" type="ORF">METZ01_LOCUS489829</name>
</gene>
<dbReference type="Pfam" id="PF01963">
    <property type="entry name" value="TraB_PrgY_gumN"/>
    <property type="match status" value="1"/>
</dbReference>
<accession>A0A383CYF2</accession>
<organism evidence="1">
    <name type="scientific">marine metagenome</name>
    <dbReference type="NCBI Taxonomy" id="408172"/>
    <lineage>
        <taxon>unclassified sequences</taxon>
        <taxon>metagenomes</taxon>
        <taxon>ecological metagenomes</taxon>
    </lineage>
</organism>
<dbReference type="CDD" id="cd14789">
    <property type="entry name" value="Tiki"/>
    <property type="match status" value="1"/>
</dbReference>
<dbReference type="InterPro" id="IPR002816">
    <property type="entry name" value="TraB/PrgY/GumN_fam"/>
</dbReference>
<name>A0A383CYF2_9ZZZZ</name>
<sequence>MMFSWISQYLKISLYLIVLLQASPSEAQKHTLWKVESPSNTVYLLGSLHILKPGHYPLAKAMEDAFSDSRHLVTETNMDDLETPEIRDKIMAKAIYMDGSTLKSSLSLKAYETAEKTLRELPSIGLSLKIFEGFKPWFVAISIVGLKLQQLGFDPANGVDWYFFNKAKAATMALHALETSDFQINLLSSMSKKNQELMLLQTLRDLE</sequence>
<feature type="non-terminal residue" evidence="1">
    <location>
        <position position="207"/>
    </location>
</feature>
<reference evidence="1" key="1">
    <citation type="submission" date="2018-05" db="EMBL/GenBank/DDBJ databases">
        <authorList>
            <person name="Lanie J.A."/>
            <person name="Ng W.-L."/>
            <person name="Kazmierczak K.M."/>
            <person name="Andrzejewski T.M."/>
            <person name="Davidsen T.M."/>
            <person name="Wayne K.J."/>
            <person name="Tettelin H."/>
            <person name="Glass J.I."/>
            <person name="Rusch D."/>
            <person name="Podicherti R."/>
            <person name="Tsui H.-C.T."/>
            <person name="Winkler M.E."/>
        </authorList>
    </citation>
    <scope>NUCLEOTIDE SEQUENCE</scope>
</reference>
<protein>
    <recommendedName>
        <fullName evidence="2">TraB/GumN family protein</fullName>
    </recommendedName>
</protein>
<dbReference type="EMBL" id="UINC01212581">
    <property type="protein sequence ID" value="SVE36975.1"/>
    <property type="molecule type" value="Genomic_DNA"/>
</dbReference>
<proteinExistence type="predicted"/>
<evidence type="ECO:0008006" key="2">
    <source>
        <dbReference type="Google" id="ProtNLM"/>
    </source>
</evidence>